<sequence length="242" mass="26625">MSIRLQVINNRKTKLLETMKKITNRLLTGLGIASLLFFFSPQVTAQSDNPGPRIGIKGGLNFSQFFVDQPTVEDENIKVGLHFGIFTKIPISSFMAFQPELLYSNTGSKVAYGGTEVGSLLGIREGEVRYNLNYIQLPLAFSVNLGPVNIHAGPYLSYLVSANVKNLRTSDLTTTNTIDLNNDDFNKIDYGLVGGIGFDLRNVTIGARYNYGLREVGREGLAANLTNRSRNSVAQLYLGFGF</sequence>
<dbReference type="EMBL" id="PVTR01000004">
    <property type="protein sequence ID" value="PRY88451.1"/>
    <property type="molecule type" value="Genomic_DNA"/>
</dbReference>
<comment type="caution">
    <text evidence="2">The sequence shown here is derived from an EMBL/GenBank/DDBJ whole genome shotgun (WGS) entry which is preliminary data.</text>
</comment>
<evidence type="ECO:0000313" key="3">
    <source>
        <dbReference type="Proteomes" id="UP000238157"/>
    </source>
</evidence>
<organism evidence="2 3">
    <name type="scientific">Mongoliibacter ruber</name>
    <dbReference type="NCBI Taxonomy" id="1750599"/>
    <lineage>
        <taxon>Bacteria</taxon>
        <taxon>Pseudomonadati</taxon>
        <taxon>Bacteroidota</taxon>
        <taxon>Cytophagia</taxon>
        <taxon>Cytophagales</taxon>
        <taxon>Cyclobacteriaceae</taxon>
        <taxon>Mongoliibacter</taxon>
    </lineage>
</organism>
<gene>
    <name evidence="2" type="ORF">CLW00_104102</name>
</gene>
<keyword evidence="3" id="KW-1185">Reference proteome</keyword>
<proteinExistence type="predicted"/>
<protein>
    <submittedName>
        <fullName evidence="2">Outer membrane protein with beta-barrel domain</fullName>
    </submittedName>
</protein>
<evidence type="ECO:0000313" key="2">
    <source>
        <dbReference type="EMBL" id="PRY88451.1"/>
    </source>
</evidence>
<dbReference type="AlphaFoldDB" id="A0A2T0WP14"/>
<reference evidence="2 3" key="1">
    <citation type="submission" date="2018-03" db="EMBL/GenBank/DDBJ databases">
        <title>Genomic Encyclopedia of Archaeal and Bacterial Type Strains, Phase II (KMG-II): from individual species to whole genera.</title>
        <authorList>
            <person name="Goeker M."/>
        </authorList>
    </citation>
    <scope>NUCLEOTIDE SEQUENCE [LARGE SCALE GENOMIC DNA]</scope>
    <source>
        <strain evidence="2 3">DSM 27929</strain>
    </source>
</reference>
<dbReference type="Proteomes" id="UP000238157">
    <property type="component" value="Unassembled WGS sequence"/>
</dbReference>
<name>A0A2T0WP14_9BACT</name>
<evidence type="ECO:0000259" key="1">
    <source>
        <dbReference type="Pfam" id="PF13568"/>
    </source>
</evidence>
<accession>A0A2T0WP14</accession>
<dbReference type="InterPro" id="IPR025665">
    <property type="entry name" value="Beta-barrel_OMP_2"/>
</dbReference>
<dbReference type="Pfam" id="PF13568">
    <property type="entry name" value="OMP_b-brl_2"/>
    <property type="match status" value="1"/>
</dbReference>
<feature type="domain" description="Outer membrane protein beta-barrel" evidence="1">
    <location>
        <begin position="45"/>
        <end position="215"/>
    </location>
</feature>